<organism evidence="1 2">
    <name type="scientific">Fibroporia radiculosa</name>
    <dbReference type="NCBI Taxonomy" id="599839"/>
    <lineage>
        <taxon>Eukaryota</taxon>
        <taxon>Fungi</taxon>
        <taxon>Dikarya</taxon>
        <taxon>Basidiomycota</taxon>
        <taxon>Agaricomycotina</taxon>
        <taxon>Agaricomycetes</taxon>
        <taxon>Polyporales</taxon>
        <taxon>Fibroporiaceae</taxon>
        <taxon>Fibroporia</taxon>
    </lineage>
</organism>
<evidence type="ECO:0000313" key="1">
    <source>
        <dbReference type="EMBL" id="CCM02703.1"/>
    </source>
</evidence>
<proteinExistence type="predicted"/>
<name>J4G7Z8_9APHY</name>
<dbReference type="HOGENOM" id="CLU_504355_0_0_1"/>
<dbReference type="InParanoid" id="J4G7Z8"/>
<evidence type="ECO:0000313" key="2">
    <source>
        <dbReference type="Proteomes" id="UP000006352"/>
    </source>
</evidence>
<accession>J4G7Z8</accession>
<protein>
    <submittedName>
        <fullName evidence="1">Uncharacterized protein</fullName>
    </submittedName>
</protein>
<dbReference type="AlphaFoldDB" id="J4G7Z8"/>
<dbReference type="RefSeq" id="XP_012181986.1">
    <property type="nucleotide sequence ID" value="XM_012326596.1"/>
</dbReference>
<dbReference type="Proteomes" id="UP000006352">
    <property type="component" value="Unassembled WGS sequence"/>
</dbReference>
<sequence>MSDEIGLHYVPVNSLSREVYRMRHQMFAANITVNDLKIVIGGSRQPPVDPGCIGPWKTKKPFDTRKTLRDRLEEHDYILGWVATEMENPSDRIQALIPRDLGLKNKFKSLTKLPQSSQLKCDFFYTIEHEMEFSQPPPVVAVQKLENDHADLFALLQLTMRFQGKWTKREVILNGGIFSSESPGKMEKKLNVKIPHRAGPRSLEEVPQNSHKHEFEEILSSSKDVIQVIKRREIVTLFNVLHCHVPDLHLASDTPSSSKAIQVSWKFPVVIQPSDLIGGWRKYVPVSDWSIIFRGYSSPFFLSEVISMAGEEDRYRMLAQGLVAKADFFVVCVYLKSDSTAERYIFRGGTDKQVHIHQKDFDLKASINAVHFLRELYNLRGVIAELEKELDPSKKGALQEINDIGRKVVSLSNKKDKSGWALSTGILQRAPGSVAEEGEPNLDDDLGVFGTDEGAAVVEYVLFGHPFVAYVWDGNNEAGIFKFVPKGQTEVDVLQYLNAIDSPKNHTVRPIQLRSTSQGMFVHLPPPGVGLDVSEIWTNT</sequence>
<dbReference type="OrthoDB" id="2693186at2759"/>
<dbReference type="EMBL" id="HE797089">
    <property type="protein sequence ID" value="CCM02703.1"/>
    <property type="molecule type" value="Genomic_DNA"/>
</dbReference>
<keyword evidence="2" id="KW-1185">Reference proteome</keyword>
<reference evidence="1 2" key="1">
    <citation type="journal article" date="2012" name="Appl. Environ. Microbiol.">
        <title>Short-read sequencing for genomic analysis of the brown rot fungus Fibroporia radiculosa.</title>
        <authorList>
            <person name="Tang J.D."/>
            <person name="Perkins A.D."/>
            <person name="Sonstegard T.S."/>
            <person name="Schroeder S.G."/>
            <person name="Burgess S.C."/>
            <person name="Diehl S.V."/>
        </authorList>
    </citation>
    <scope>NUCLEOTIDE SEQUENCE [LARGE SCALE GENOMIC DNA]</scope>
    <source>
        <strain evidence="1 2">TFFH 294</strain>
    </source>
</reference>
<gene>
    <name evidence="1" type="ORF">FIBRA_04809</name>
</gene>
<dbReference type="GeneID" id="24097614"/>